<evidence type="ECO:0000256" key="2">
    <source>
        <dbReference type="ARBA" id="ARBA00010617"/>
    </source>
</evidence>
<keyword evidence="3 9" id="KW-0349">Heme</keyword>
<name>A0A8H9IND6_9PSEU</name>
<evidence type="ECO:0000256" key="4">
    <source>
        <dbReference type="ARBA" id="ARBA00022723"/>
    </source>
</evidence>
<dbReference type="AlphaFoldDB" id="A0A8H9IND6"/>
<reference evidence="10" key="2">
    <citation type="submission" date="2020-09" db="EMBL/GenBank/DDBJ databases">
        <authorList>
            <person name="Sun Q."/>
            <person name="Zhou Y."/>
        </authorList>
    </citation>
    <scope>NUCLEOTIDE SEQUENCE</scope>
    <source>
        <strain evidence="10">CGMCC 4.7679</strain>
    </source>
</reference>
<comment type="caution">
    <text evidence="10">The sequence shown here is derived from an EMBL/GenBank/DDBJ whole genome shotgun (WGS) entry which is preliminary data.</text>
</comment>
<comment type="function">
    <text evidence="8">Involved in the coupling of aromatic side chains of the heptapeptide of vancomycin.</text>
</comment>
<dbReference type="Pfam" id="PF00067">
    <property type="entry name" value="p450"/>
    <property type="match status" value="2"/>
</dbReference>
<dbReference type="FunFam" id="1.10.630.10:FF:000018">
    <property type="entry name" value="Cytochrome P450 monooxygenase"/>
    <property type="match status" value="1"/>
</dbReference>
<evidence type="ECO:0000256" key="9">
    <source>
        <dbReference type="RuleBase" id="RU000461"/>
    </source>
</evidence>
<dbReference type="RefSeq" id="WP_145933450.1">
    <property type="nucleotide sequence ID" value="NZ_BNAV01000001.1"/>
</dbReference>
<dbReference type="Gene3D" id="1.10.630.10">
    <property type="entry name" value="Cytochrome P450"/>
    <property type="match status" value="1"/>
</dbReference>
<evidence type="ECO:0000256" key="1">
    <source>
        <dbReference type="ARBA" id="ARBA00004660"/>
    </source>
</evidence>
<evidence type="ECO:0000256" key="3">
    <source>
        <dbReference type="ARBA" id="ARBA00022617"/>
    </source>
</evidence>
<dbReference type="GO" id="GO:0016705">
    <property type="term" value="F:oxidoreductase activity, acting on paired donors, with incorporation or reduction of molecular oxygen"/>
    <property type="evidence" value="ECO:0007669"/>
    <property type="project" value="InterPro"/>
</dbReference>
<gene>
    <name evidence="10" type="ORF">GCM10017566_05530</name>
</gene>
<dbReference type="EMBL" id="BNAV01000001">
    <property type="protein sequence ID" value="GHF35564.1"/>
    <property type="molecule type" value="Genomic_DNA"/>
</dbReference>
<proteinExistence type="inferred from homology"/>
<reference evidence="10" key="1">
    <citation type="journal article" date="2014" name="Int. J. Syst. Evol. Microbiol.">
        <title>Complete genome sequence of Corynebacterium casei LMG S-19264T (=DSM 44701T), isolated from a smear-ripened cheese.</title>
        <authorList>
            <consortium name="US DOE Joint Genome Institute (JGI-PGF)"/>
            <person name="Walter F."/>
            <person name="Albersmeier A."/>
            <person name="Kalinowski J."/>
            <person name="Ruckert C."/>
        </authorList>
    </citation>
    <scope>NUCLEOTIDE SEQUENCE</scope>
    <source>
        <strain evidence="10">CGMCC 4.7679</strain>
    </source>
</reference>
<dbReference type="PRINTS" id="PR00359">
    <property type="entry name" value="BP450"/>
</dbReference>
<evidence type="ECO:0000313" key="10">
    <source>
        <dbReference type="EMBL" id="GHF35564.1"/>
    </source>
</evidence>
<organism evidence="10 11">
    <name type="scientific">Amycolatopsis bartoniae</name>
    <dbReference type="NCBI Taxonomy" id="941986"/>
    <lineage>
        <taxon>Bacteria</taxon>
        <taxon>Bacillati</taxon>
        <taxon>Actinomycetota</taxon>
        <taxon>Actinomycetes</taxon>
        <taxon>Pseudonocardiales</taxon>
        <taxon>Pseudonocardiaceae</taxon>
        <taxon>Amycolatopsis</taxon>
    </lineage>
</organism>
<dbReference type="PANTHER" id="PTHR46696:SF1">
    <property type="entry name" value="CYTOCHROME P450 YJIB-RELATED"/>
    <property type="match status" value="1"/>
</dbReference>
<dbReference type="GO" id="GO:0020037">
    <property type="term" value="F:heme binding"/>
    <property type="evidence" value="ECO:0007669"/>
    <property type="project" value="InterPro"/>
</dbReference>
<accession>A0A8H9IND6</accession>
<keyword evidence="5 9" id="KW-0560">Oxidoreductase</keyword>
<keyword evidence="6 9" id="KW-0408">Iron</keyword>
<comment type="pathway">
    <text evidence="1">Antibiotic biosynthesis; vancomycin biosynthesis.</text>
</comment>
<dbReference type="InterPro" id="IPR017972">
    <property type="entry name" value="Cyt_P450_CS"/>
</dbReference>
<keyword evidence="4 9" id="KW-0479">Metal-binding</keyword>
<evidence type="ECO:0000256" key="6">
    <source>
        <dbReference type="ARBA" id="ARBA00023004"/>
    </source>
</evidence>
<evidence type="ECO:0000256" key="7">
    <source>
        <dbReference type="ARBA" id="ARBA00023033"/>
    </source>
</evidence>
<dbReference type="InterPro" id="IPR001128">
    <property type="entry name" value="Cyt_P450"/>
</dbReference>
<evidence type="ECO:0000256" key="8">
    <source>
        <dbReference type="ARBA" id="ARBA00055433"/>
    </source>
</evidence>
<dbReference type="PROSITE" id="PS00086">
    <property type="entry name" value="CYTOCHROME_P450"/>
    <property type="match status" value="1"/>
</dbReference>
<dbReference type="Proteomes" id="UP000658656">
    <property type="component" value="Unassembled WGS sequence"/>
</dbReference>
<keyword evidence="7 9" id="KW-0503">Monooxygenase</keyword>
<dbReference type="OrthoDB" id="502624at2"/>
<dbReference type="SUPFAM" id="SSF48264">
    <property type="entry name" value="Cytochrome P450"/>
    <property type="match status" value="1"/>
</dbReference>
<dbReference type="CDD" id="cd20625">
    <property type="entry name" value="CYP164-like"/>
    <property type="match status" value="1"/>
</dbReference>
<dbReference type="GO" id="GO:0004497">
    <property type="term" value="F:monooxygenase activity"/>
    <property type="evidence" value="ECO:0007669"/>
    <property type="project" value="UniProtKB-KW"/>
</dbReference>
<dbReference type="InterPro" id="IPR036396">
    <property type="entry name" value="Cyt_P450_sf"/>
</dbReference>
<evidence type="ECO:0000256" key="5">
    <source>
        <dbReference type="ARBA" id="ARBA00023002"/>
    </source>
</evidence>
<comment type="similarity">
    <text evidence="2 9">Belongs to the cytochrome P450 family.</text>
</comment>
<evidence type="ECO:0000313" key="11">
    <source>
        <dbReference type="Proteomes" id="UP000658656"/>
    </source>
</evidence>
<dbReference type="GO" id="GO:0005506">
    <property type="term" value="F:iron ion binding"/>
    <property type="evidence" value="ECO:0007669"/>
    <property type="project" value="InterPro"/>
</dbReference>
<keyword evidence="11" id="KW-1185">Reference proteome</keyword>
<dbReference type="PANTHER" id="PTHR46696">
    <property type="entry name" value="P450, PUTATIVE (EUROFUNG)-RELATED"/>
    <property type="match status" value="1"/>
</dbReference>
<dbReference type="InterPro" id="IPR002397">
    <property type="entry name" value="Cyt_P450_B"/>
</dbReference>
<protein>
    <submittedName>
        <fullName evidence="10">Cytochrome P-450 like protein</fullName>
    </submittedName>
</protein>
<sequence>MSALNDEVNIYLTPGDPRRAEISQDPYPFYERLRAHDPVYRSDQSLWLITSWDEASQFAKEECFSRDPLALTPPAARAQAWESLPLATRVFLSGMMFRDDPEHARLRRLVHKAFTPARVRQSQASIEQTARDLLEPLRERETFDFVSEFAVHLPTQVICRVMGMSASTTEAFVRWTEGMLDIQEPGDHPESLLREADRKAQECLDAFTGIFAARRRQPTDDLISDLVAANAADDEPMTDEQLVGQCILLHTGGHETTAYVLANGVIAFDRFPGQRALVRSDPSLVPRAIEEILRYDSSGRQLYARTAVADVPIGDHVIPRGERVTAIIGAVNRDPRKFERPGVFDIMRPDAGRHLAFGAGPTFCAGAHLARAELETAFRLLSTQFPPLRVVDDEVAYIDTALKRAPERLTVAWDR</sequence>